<dbReference type="STRING" id="100787.A0A0G4LPD5"/>
<sequence length="1885" mass="193305">MLSLRGCVLNTMVQNQQSTATLLPPLSTDTKSGDDHPLFYPSKRAAVKDKSETTVGSDHAAPESASVHTMFYFSAQVQRLIRHGTVCWISREFIITRGNSSGLWICQDTNRLRESMREYTRELHRAEHENGDPQMRPLFCDFPDEDKCWRAGDQYMYGPKYLVAPVLQAKQQTRELSLTELQHGPNTSTRTMSDEPNRVAERDSTNTQGQGQGRSRGRIADSVQARAQEVLKEDYDHASTLVGDAARSRAYLYPLKGIIYFATHRSLWKPLLSRIGPYALLSVSVVTGMFVFTYVPQFAVLVLFNGPLAVFTTVLLILNESSTIINMISRTYLLQDAILDTFDGTLVARGSDNIVREGRQLQPGSDPMQKLGKVLKSPFERFSPKAVIRYIMYLPLNFIPVVGTVLFVLIQARGRGQIVHGRYFQLKQWSESQRREWLKKHTGPYTAFGLVATALELIPFASMFFTFTNSVGAALWAADIETKGTSMTDSTAPTLRETAKKAEHASARVLIMRVSSLVRRLLLVAVLVPVPLFVSARHDALGHRLRERDAPAPGLDAKQPRARAIEENGKETVEEYQQYSWGYGYGYPPDEAEATSTEETSEEGTPATSKEAPSADGSSGGTRGTLAANNTSFMSGLTSGASKTFFSGSQSSTGPTEVTGSSGSPSENPDSSTTDGPYPPEMSETTSPAGNGIYPPQSSSKSALSNIFSGSSSSRSSSGPASISSSVELPEPSLTGLNSSATALPSQESTTDTSLSPFNNSTMSMSRPLVSIKPGLMSPPVLSASAFPTWTATPSSTSVTATPISGAISPPASSSLMSTLSVPSNATVPVGTPSAPGPSSEAIPSSLPPAQNATGISSAMTSASIPFNTTGGLTAPSSGTAAGEISGTILSGSSSTSSSEMVASSSGLANITVPGMSSQSATLSSVVSGSSSAVGTPPTTGNETASSQPLIPGIASTTRPSSSATLVSGSVAGSTAATGVSSSTNGTTNMIGSSTTGGAPFPSTNATITTSQSSGSRNTTDSPTLQPGSAGGSSSSATSNILSGSMSTFTDSSSRAQQTMNATSSTNVASEPVTFSSSPPFPTSNNITTVITGTVTIPTAPASPSNSTVMTTPPASTGTPLSSALANSSYPPGVLNTTTASVPASRTASVFPSLSNGTSAAPSSGAVAGVSSSPSSFVPTPSSLPPPATPFPFPNATSSVSSVTILPSTATAQNTSAPVPSSTIPYTSQFLHNTTKVGQSQNITSVLPTMVTGSSTQTLAPSPASSSAPFPLSNSTASGTIAGTGLSTVEASASTTLSPSLSPMSSTRFSPSNASLSDATVTTSISATNASAPTSTALLPLPSAETPFPFPNATSTTSGPGPGVGSANASTSATSIPLSMTPGATPFPMPNSTVSGSRTIAGTGTSMANMTVPTSVLSSTTKTALTQSVTSPLSNNTLSNSVAGTGLSSLNMSTWSTTGVGVPTPSNLTPFPLPNATSSGGVSGTGVGTPNTIVPTPLPLPNATSTSVPTSAGNLTILPISSLSGAIVTTFTPTVVPTGTPLFPTANSTVLSNATSLEPDETNTLFQGEESSSSPGPSLNITSTGSAPSVGNSTMTPQSSAPTASPPWPVTANQTTTSSGPPAGSTTSGNSDSTLAAGSTSLSSGSVLLPTEATGTGSNEPSGTLVSTGSSRANDTITANPAVTSPCATITITNGTVTQIITKTVMAPDESASRAGSWSSEVASLTVSKAPCNSTTRAGPWTSCTSRPLWANSTSSTSFTTVASSPGLASFDSSGSVPETIETSTLMPTFDLTTFTTSTMSSEDPDPPQGTPTTTETDEPLPSSPNYPWGGLGPLHRHQNVTSVGRGQESELEDEAAVASVVARGAWWSRWKTHLDRLQSRWRKT</sequence>
<feature type="transmembrane region" description="Helical" evidence="6">
    <location>
        <begin position="517"/>
        <end position="536"/>
    </location>
</feature>
<keyword evidence="4 6" id="KW-0472">Membrane</keyword>
<feature type="compositionally biased region" description="Low complexity" evidence="5">
    <location>
        <begin position="1254"/>
        <end position="1272"/>
    </location>
</feature>
<feature type="transmembrane region" description="Helical" evidence="6">
    <location>
        <begin position="275"/>
        <end position="292"/>
    </location>
</feature>
<feature type="compositionally biased region" description="Low complexity" evidence="5">
    <location>
        <begin position="586"/>
        <end position="609"/>
    </location>
</feature>
<reference evidence="8 9" key="1">
    <citation type="submission" date="2015-05" db="EMBL/GenBank/DDBJ databases">
        <authorList>
            <person name="Wang D.B."/>
            <person name="Wang M."/>
        </authorList>
    </citation>
    <scope>NUCLEOTIDE SEQUENCE [LARGE SCALE GENOMIC DNA]</scope>
    <source>
        <strain evidence="8">VL1</strain>
    </source>
</reference>
<dbReference type="Proteomes" id="UP000044602">
    <property type="component" value="Unassembled WGS sequence"/>
</dbReference>
<dbReference type="EMBL" id="CVQH01015780">
    <property type="protein sequence ID" value="CRK23560.1"/>
    <property type="molecule type" value="Genomic_DNA"/>
</dbReference>
<dbReference type="InterPro" id="IPR013780">
    <property type="entry name" value="Glyco_hydro_b"/>
</dbReference>
<gene>
    <name evidence="8" type="ORF">BN1708_013729</name>
</gene>
<evidence type="ECO:0000256" key="5">
    <source>
        <dbReference type="SAM" id="MobiDB-lite"/>
    </source>
</evidence>
<dbReference type="PANTHER" id="PTHR34292">
    <property type="entry name" value="OUTER SPORE WALL PROTEIN LDS1"/>
    <property type="match status" value="1"/>
</dbReference>
<feature type="compositionally biased region" description="Polar residues" evidence="5">
    <location>
        <begin position="1653"/>
        <end position="1680"/>
    </location>
</feature>
<feature type="compositionally biased region" description="Polar residues" evidence="5">
    <location>
        <begin position="735"/>
        <end position="760"/>
    </location>
</feature>
<feature type="compositionally biased region" description="Low complexity" evidence="5">
    <location>
        <begin position="1157"/>
        <end position="1181"/>
    </location>
</feature>
<evidence type="ECO:0000313" key="8">
    <source>
        <dbReference type="EMBL" id="CRK23560.1"/>
    </source>
</evidence>
<feature type="region of interest" description="Disordered" evidence="5">
    <location>
        <begin position="545"/>
        <end position="631"/>
    </location>
</feature>
<dbReference type="SUPFAM" id="SSF51011">
    <property type="entry name" value="Glycosyl hydrolase domain"/>
    <property type="match status" value="1"/>
</dbReference>
<feature type="region of interest" description="Disordered" evidence="5">
    <location>
        <begin position="1253"/>
        <end position="1272"/>
    </location>
</feature>
<feature type="compositionally biased region" description="Low complexity" evidence="5">
    <location>
        <begin position="660"/>
        <end position="672"/>
    </location>
</feature>
<feature type="region of interest" description="Disordered" evidence="5">
    <location>
        <begin position="1796"/>
        <end position="1852"/>
    </location>
</feature>
<feature type="compositionally biased region" description="Low complexity" evidence="5">
    <location>
        <begin position="967"/>
        <end position="984"/>
    </location>
</feature>
<evidence type="ECO:0000313" key="9">
    <source>
        <dbReference type="Proteomes" id="UP000044602"/>
    </source>
</evidence>
<feature type="compositionally biased region" description="Polar residues" evidence="5">
    <location>
        <begin position="1055"/>
        <end position="1069"/>
    </location>
</feature>
<keyword evidence="2 6" id="KW-0812">Transmembrane</keyword>
<evidence type="ECO:0000256" key="4">
    <source>
        <dbReference type="ARBA" id="ARBA00023136"/>
    </source>
</evidence>
<dbReference type="InterPro" id="IPR048395">
    <property type="entry name" value="Glyco_hydro_31_C"/>
</dbReference>
<dbReference type="PANTHER" id="PTHR34292:SF2">
    <property type="entry name" value="OUTER SPORE WALL PROTEIN LDS1"/>
    <property type="match status" value="1"/>
</dbReference>
<feature type="compositionally biased region" description="Polar residues" evidence="5">
    <location>
        <begin position="1103"/>
        <end position="1124"/>
    </location>
</feature>
<protein>
    <recommendedName>
        <fullName evidence="7">Glycosyl hydrolase family 31 C-terminal domain-containing protein</fullName>
    </recommendedName>
</protein>
<keyword evidence="3 6" id="KW-1133">Transmembrane helix</keyword>
<feature type="compositionally biased region" description="Low complexity" evidence="5">
    <location>
        <begin position="928"/>
        <end position="941"/>
    </location>
</feature>
<feature type="compositionally biased region" description="Low complexity" evidence="5">
    <location>
        <begin position="1568"/>
        <end position="1578"/>
    </location>
</feature>
<feature type="compositionally biased region" description="Basic and acidic residues" evidence="5">
    <location>
        <begin position="192"/>
        <end position="204"/>
    </location>
</feature>
<dbReference type="Pfam" id="PF21365">
    <property type="entry name" value="Glyco_hydro_31_3rd"/>
    <property type="match status" value="1"/>
</dbReference>
<dbReference type="Pfam" id="PF07264">
    <property type="entry name" value="EI24"/>
    <property type="match status" value="1"/>
</dbReference>
<dbReference type="GO" id="GO:0005628">
    <property type="term" value="C:prospore membrane"/>
    <property type="evidence" value="ECO:0007669"/>
    <property type="project" value="TreeGrafter"/>
</dbReference>
<evidence type="ECO:0000259" key="7">
    <source>
        <dbReference type="Pfam" id="PF21365"/>
    </source>
</evidence>
<feature type="compositionally biased region" description="Polar residues" evidence="5">
    <location>
        <begin position="179"/>
        <end position="191"/>
    </location>
</feature>
<feature type="compositionally biased region" description="Basic and acidic residues" evidence="5">
    <location>
        <begin position="563"/>
        <end position="573"/>
    </location>
</feature>
<accession>A0A0G4LPD5</accession>
<evidence type="ECO:0000256" key="6">
    <source>
        <dbReference type="SAM" id="Phobius"/>
    </source>
</evidence>
<feature type="compositionally biased region" description="Polar residues" evidence="5">
    <location>
        <begin position="942"/>
        <end position="966"/>
    </location>
</feature>
<feature type="compositionally biased region" description="Low complexity" evidence="5">
    <location>
        <begin position="1032"/>
        <end position="1054"/>
    </location>
</feature>
<feature type="region of interest" description="Disordered" evidence="5">
    <location>
        <begin position="1098"/>
        <end position="1124"/>
    </location>
</feature>
<feature type="compositionally biased region" description="Polar residues" evidence="5">
    <location>
        <begin position="645"/>
        <end position="659"/>
    </location>
</feature>
<dbReference type="InterPro" id="IPR059112">
    <property type="entry name" value="CysZ/EI24"/>
</dbReference>
<feature type="compositionally biased region" description="Polar residues" evidence="5">
    <location>
        <begin position="1367"/>
        <end position="1378"/>
    </location>
</feature>
<dbReference type="GO" id="GO:0005619">
    <property type="term" value="C:ascospore wall"/>
    <property type="evidence" value="ECO:0007669"/>
    <property type="project" value="TreeGrafter"/>
</dbReference>
<feature type="compositionally biased region" description="Low complexity" evidence="5">
    <location>
        <begin position="1593"/>
        <end position="1603"/>
    </location>
</feature>
<comment type="subcellular location">
    <subcellularLocation>
        <location evidence="1">Membrane</location>
        <topology evidence="1">Multi-pass membrane protein</topology>
    </subcellularLocation>
</comment>
<feature type="compositionally biased region" description="Polar residues" evidence="5">
    <location>
        <begin position="1390"/>
        <end position="1407"/>
    </location>
</feature>
<feature type="compositionally biased region" description="Low complexity" evidence="5">
    <location>
        <begin position="1610"/>
        <end position="1646"/>
    </location>
</feature>
<feature type="region of interest" description="Disordered" evidence="5">
    <location>
        <begin position="1466"/>
        <end position="1494"/>
    </location>
</feature>
<feature type="domain" description="Glycosyl hydrolase family 31 C-terminal" evidence="7">
    <location>
        <begin position="131"/>
        <end position="178"/>
    </location>
</feature>
<dbReference type="InterPro" id="IPR052786">
    <property type="entry name" value="Spore_wall_assembly"/>
</dbReference>
<feature type="region of interest" description="Disordered" evidence="5">
    <location>
        <begin position="645"/>
        <end position="760"/>
    </location>
</feature>
<feature type="transmembrane region" description="Helical" evidence="6">
    <location>
        <begin position="445"/>
        <end position="467"/>
    </location>
</feature>
<feature type="compositionally biased region" description="Polar residues" evidence="5">
    <location>
        <begin position="985"/>
        <end position="1027"/>
    </location>
</feature>
<organism evidence="8 9">
    <name type="scientific">Verticillium longisporum</name>
    <name type="common">Verticillium dahliae var. longisporum</name>
    <dbReference type="NCBI Taxonomy" id="100787"/>
    <lineage>
        <taxon>Eukaryota</taxon>
        <taxon>Fungi</taxon>
        <taxon>Dikarya</taxon>
        <taxon>Ascomycota</taxon>
        <taxon>Pezizomycotina</taxon>
        <taxon>Sordariomycetes</taxon>
        <taxon>Hypocreomycetidae</taxon>
        <taxon>Glomerellales</taxon>
        <taxon>Plectosphaerellaceae</taxon>
        <taxon>Verticillium</taxon>
    </lineage>
</organism>
<dbReference type="Gene3D" id="2.60.40.1180">
    <property type="entry name" value="Golgi alpha-mannosidase II"/>
    <property type="match status" value="1"/>
</dbReference>
<feature type="region of interest" description="Disordered" evidence="5">
    <location>
        <begin position="1342"/>
        <end position="1407"/>
    </location>
</feature>
<feature type="transmembrane region" description="Helical" evidence="6">
    <location>
        <begin position="298"/>
        <end position="318"/>
    </location>
</feature>
<feature type="region of interest" description="Disordered" evidence="5">
    <location>
        <begin position="1296"/>
        <end position="1315"/>
    </location>
</feature>
<feature type="compositionally biased region" description="Low complexity" evidence="5">
    <location>
        <begin position="1296"/>
        <end position="1312"/>
    </location>
</feature>
<feature type="compositionally biased region" description="Low complexity" evidence="5">
    <location>
        <begin position="1072"/>
        <end position="1084"/>
    </location>
</feature>
<dbReference type="GO" id="GO:0005811">
    <property type="term" value="C:lipid droplet"/>
    <property type="evidence" value="ECO:0007669"/>
    <property type="project" value="TreeGrafter"/>
</dbReference>
<name>A0A0G4LPD5_VERLO</name>
<proteinExistence type="predicted"/>
<feature type="compositionally biased region" description="Polar residues" evidence="5">
    <location>
        <begin position="1579"/>
        <end position="1592"/>
    </location>
</feature>
<feature type="region of interest" description="Disordered" evidence="5">
    <location>
        <begin position="1564"/>
        <end position="1680"/>
    </location>
</feature>
<feature type="transmembrane region" description="Helical" evidence="6">
    <location>
        <begin position="390"/>
        <end position="410"/>
    </location>
</feature>
<feature type="region of interest" description="Disordered" evidence="5">
    <location>
        <begin position="928"/>
        <end position="1084"/>
    </location>
</feature>
<evidence type="ECO:0000256" key="2">
    <source>
        <dbReference type="ARBA" id="ARBA00022692"/>
    </source>
</evidence>
<evidence type="ECO:0000256" key="3">
    <source>
        <dbReference type="ARBA" id="ARBA00022989"/>
    </source>
</evidence>
<feature type="region of interest" description="Disordered" evidence="5">
    <location>
        <begin position="179"/>
        <end position="219"/>
    </location>
</feature>
<feature type="compositionally biased region" description="Low complexity" evidence="5">
    <location>
        <begin position="702"/>
        <end position="726"/>
    </location>
</feature>
<feature type="region of interest" description="Disordered" evidence="5">
    <location>
        <begin position="827"/>
        <end position="854"/>
    </location>
</feature>
<feature type="region of interest" description="Disordered" evidence="5">
    <location>
        <begin position="1156"/>
        <end position="1190"/>
    </location>
</feature>
<evidence type="ECO:0000256" key="1">
    <source>
        <dbReference type="ARBA" id="ARBA00004141"/>
    </source>
</evidence>
<keyword evidence="9" id="KW-1185">Reference proteome</keyword>